<dbReference type="EMBL" id="KN818283">
    <property type="protein sequence ID" value="KIL61492.1"/>
    <property type="molecule type" value="Genomic_DNA"/>
</dbReference>
<evidence type="ECO:0000313" key="6">
    <source>
        <dbReference type="EMBL" id="KIL61492.1"/>
    </source>
</evidence>
<sequence>MIECSSAIQASLTNALARLDFKDLAGSCSGHGNGGSVVKVEHVLSGTIMAKKIVLIDAKSSVRKQILRELQIIHECNSPSTSHLMAPFSLNPTSVSAWNTWTRAHSTGYTKR</sequence>
<dbReference type="OrthoDB" id="10252354at2759"/>
<gene>
    <name evidence="6" type="ORF">M378DRAFT_166772</name>
</gene>
<dbReference type="Proteomes" id="UP000054549">
    <property type="component" value="Unassembled WGS sequence"/>
</dbReference>
<evidence type="ECO:0000256" key="2">
    <source>
        <dbReference type="ARBA" id="ARBA00022679"/>
    </source>
</evidence>
<dbReference type="GO" id="GO:0005524">
    <property type="term" value="F:ATP binding"/>
    <property type="evidence" value="ECO:0007669"/>
    <property type="project" value="UniProtKB-KW"/>
</dbReference>
<dbReference type="HOGENOM" id="CLU_2145228_0_0_1"/>
<keyword evidence="1" id="KW-0723">Serine/threonine-protein kinase</keyword>
<dbReference type="InParanoid" id="A0A0C2WIZ2"/>
<evidence type="ECO:0000256" key="1">
    <source>
        <dbReference type="ARBA" id="ARBA00022527"/>
    </source>
</evidence>
<keyword evidence="7" id="KW-1185">Reference proteome</keyword>
<keyword evidence="5" id="KW-0067">ATP-binding</keyword>
<dbReference type="GO" id="GO:0004674">
    <property type="term" value="F:protein serine/threonine kinase activity"/>
    <property type="evidence" value="ECO:0007669"/>
    <property type="project" value="UniProtKB-KW"/>
</dbReference>
<dbReference type="PANTHER" id="PTHR47448">
    <property type="entry name" value="DUAL SPECIFICITY MITOGEN-ACTIVATED PROTEIN KINASE KINASE DSOR1-LIKE PROTEIN"/>
    <property type="match status" value="1"/>
</dbReference>
<accession>A0A0C2WIZ2</accession>
<dbReference type="InterPro" id="IPR050915">
    <property type="entry name" value="MAP_kinase_kinase"/>
</dbReference>
<keyword evidence="2" id="KW-0808">Transferase</keyword>
<protein>
    <recommendedName>
        <fullName evidence="8">Protein kinase domain-containing protein</fullName>
    </recommendedName>
</protein>
<dbReference type="Gene3D" id="3.30.200.20">
    <property type="entry name" value="Phosphorylase Kinase, domain 1"/>
    <property type="match status" value="1"/>
</dbReference>
<dbReference type="AlphaFoldDB" id="A0A0C2WIZ2"/>
<organism evidence="6 7">
    <name type="scientific">Amanita muscaria (strain Koide BX008)</name>
    <dbReference type="NCBI Taxonomy" id="946122"/>
    <lineage>
        <taxon>Eukaryota</taxon>
        <taxon>Fungi</taxon>
        <taxon>Dikarya</taxon>
        <taxon>Basidiomycota</taxon>
        <taxon>Agaricomycotina</taxon>
        <taxon>Agaricomycetes</taxon>
        <taxon>Agaricomycetidae</taxon>
        <taxon>Agaricales</taxon>
        <taxon>Pluteineae</taxon>
        <taxon>Amanitaceae</taxon>
        <taxon>Amanita</taxon>
    </lineage>
</organism>
<keyword evidence="4" id="KW-0418">Kinase</keyword>
<keyword evidence="3" id="KW-0547">Nucleotide-binding</keyword>
<evidence type="ECO:0000313" key="7">
    <source>
        <dbReference type="Proteomes" id="UP000054549"/>
    </source>
</evidence>
<dbReference type="PANTHER" id="PTHR47448:SF1">
    <property type="entry name" value="SERINE_THREONINE-PROTEIN KINASE STE7 HOMOLOG"/>
    <property type="match status" value="1"/>
</dbReference>
<dbReference type="SUPFAM" id="SSF56112">
    <property type="entry name" value="Protein kinase-like (PK-like)"/>
    <property type="match status" value="1"/>
</dbReference>
<name>A0A0C2WIZ2_AMAMK</name>
<evidence type="ECO:0000256" key="4">
    <source>
        <dbReference type="ARBA" id="ARBA00022777"/>
    </source>
</evidence>
<dbReference type="STRING" id="946122.A0A0C2WIZ2"/>
<proteinExistence type="predicted"/>
<evidence type="ECO:0000256" key="3">
    <source>
        <dbReference type="ARBA" id="ARBA00022741"/>
    </source>
</evidence>
<dbReference type="InterPro" id="IPR011009">
    <property type="entry name" value="Kinase-like_dom_sf"/>
</dbReference>
<evidence type="ECO:0000256" key="5">
    <source>
        <dbReference type="ARBA" id="ARBA00022840"/>
    </source>
</evidence>
<evidence type="ECO:0008006" key="8">
    <source>
        <dbReference type="Google" id="ProtNLM"/>
    </source>
</evidence>
<reference evidence="6 7" key="1">
    <citation type="submission" date="2014-04" db="EMBL/GenBank/DDBJ databases">
        <title>Evolutionary Origins and Diversification of the Mycorrhizal Mutualists.</title>
        <authorList>
            <consortium name="DOE Joint Genome Institute"/>
            <consortium name="Mycorrhizal Genomics Consortium"/>
            <person name="Kohler A."/>
            <person name="Kuo A."/>
            <person name="Nagy L.G."/>
            <person name="Floudas D."/>
            <person name="Copeland A."/>
            <person name="Barry K.W."/>
            <person name="Cichocki N."/>
            <person name="Veneault-Fourrey C."/>
            <person name="LaButti K."/>
            <person name="Lindquist E.A."/>
            <person name="Lipzen A."/>
            <person name="Lundell T."/>
            <person name="Morin E."/>
            <person name="Murat C."/>
            <person name="Riley R."/>
            <person name="Ohm R."/>
            <person name="Sun H."/>
            <person name="Tunlid A."/>
            <person name="Henrissat B."/>
            <person name="Grigoriev I.V."/>
            <person name="Hibbett D.S."/>
            <person name="Martin F."/>
        </authorList>
    </citation>
    <scope>NUCLEOTIDE SEQUENCE [LARGE SCALE GENOMIC DNA]</scope>
    <source>
        <strain evidence="6 7">Koide BX008</strain>
    </source>
</reference>
<dbReference type="GO" id="GO:0004712">
    <property type="term" value="F:protein serine/threonine/tyrosine kinase activity"/>
    <property type="evidence" value="ECO:0007669"/>
    <property type="project" value="UniProtKB-ARBA"/>
</dbReference>